<reference evidence="2 3" key="1">
    <citation type="submission" date="2009-10" db="EMBL/GenBank/DDBJ databases">
        <title>Complete sequence of Halothiobacillus neapolitanus c2.</title>
        <authorList>
            <consortium name="US DOE Joint Genome Institute"/>
            <person name="Lucas S."/>
            <person name="Copeland A."/>
            <person name="Lapidus A."/>
            <person name="Glavina del Rio T."/>
            <person name="Tice H."/>
            <person name="Bruce D."/>
            <person name="Goodwin L."/>
            <person name="Pitluck S."/>
            <person name="Davenport K."/>
            <person name="Brettin T."/>
            <person name="Detter J.C."/>
            <person name="Han C."/>
            <person name="Tapia R."/>
            <person name="Larimer F."/>
            <person name="Land M."/>
            <person name="Hauser L."/>
            <person name="Kyrpides N."/>
            <person name="Mikhailova N."/>
            <person name="Kerfeld C."/>
            <person name="Cannon G."/>
            <person name="Heinhort S."/>
        </authorList>
    </citation>
    <scope>NUCLEOTIDE SEQUENCE [LARGE SCALE GENOMIC DNA]</scope>
    <source>
        <strain evidence="3">ATCC 23641 / c2</strain>
    </source>
</reference>
<feature type="region of interest" description="Disordered" evidence="1">
    <location>
        <begin position="1"/>
        <end position="22"/>
    </location>
</feature>
<evidence type="ECO:0000313" key="2">
    <source>
        <dbReference type="EMBL" id="ACX95225.1"/>
    </source>
</evidence>
<dbReference type="HOGENOM" id="CLU_1893283_0_0_6"/>
<organism evidence="2 3">
    <name type="scientific">Halothiobacillus neapolitanus (strain ATCC 23641 / DSM 15147 / CIP 104769 / NCIMB 8539 / c2)</name>
    <name type="common">Thiobacillus neapolitanus</name>
    <dbReference type="NCBI Taxonomy" id="555778"/>
    <lineage>
        <taxon>Bacteria</taxon>
        <taxon>Pseudomonadati</taxon>
        <taxon>Pseudomonadota</taxon>
        <taxon>Gammaproteobacteria</taxon>
        <taxon>Chromatiales</taxon>
        <taxon>Halothiobacillaceae</taxon>
        <taxon>Halothiobacillus</taxon>
    </lineage>
</organism>
<protein>
    <recommendedName>
        <fullName evidence="4">Mobilization protein</fullName>
    </recommendedName>
</protein>
<dbReference type="KEGG" id="hna:Hneap_0362"/>
<evidence type="ECO:0000313" key="3">
    <source>
        <dbReference type="Proteomes" id="UP000009102"/>
    </source>
</evidence>
<dbReference type="EMBL" id="CP001801">
    <property type="protein sequence ID" value="ACX95225.1"/>
    <property type="molecule type" value="Genomic_DNA"/>
</dbReference>
<evidence type="ECO:0008006" key="4">
    <source>
        <dbReference type="Google" id="ProtNLM"/>
    </source>
</evidence>
<gene>
    <name evidence="2" type="ordered locus">Hneap_0362</name>
</gene>
<proteinExistence type="predicted"/>
<evidence type="ECO:0000256" key="1">
    <source>
        <dbReference type="SAM" id="MobiDB-lite"/>
    </source>
</evidence>
<accession>D0KXQ2</accession>
<dbReference type="STRING" id="555778.Hneap_0362"/>
<name>D0KXQ2_HALNC</name>
<keyword evidence="3" id="KW-1185">Reference proteome</keyword>
<dbReference type="Proteomes" id="UP000009102">
    <property type="component" value="Chromosome"/>
</dbReference>
<dbReference type="RefSeq" id="WP_012823261.1">
    <property type="nucleotide sequence ID" value="NC_013422.1"/>
</dbReference>
<dbReference type="AlphaFoldDB" id="D0KXQ2"/>
<sequence length="134" mass="15374">MKPIDQSRTSRRPRRGHALPETERRRHAVMLRVNDAELAEIDARRGIYDRGEFLRMALFGMTQARPRPAMVIPTLNQSAWLELSRSASNLNQFARHLNEAGIQLGDLPQIIILLNQFRDALIGVRLTEDMDDES</sequence>
<dbReference type="OrthoDB" id="6507084at2"/>